<dbReference type="InterPro" id="IPR023635">
    <property type="entry name" value="Peptide_deformylase"/>
</dbReference>
<dbReference type="Proteomes" id="UP000257017">
    <property type="component" value="Chromosome"/>
</dbReference>
<organism evidence="5 6">
    <name type="scientific">Candidatus Karelsulcia muelleri</name>
    <dbReference type="NCBI Taxonomy" id="336810"/>
    <lineage>
        <taxon>Bacteria</taxon>
        <taxon>Pseudomonadati</taxon>
        <taxon>Bacteroidota</taxon>
        <taxon>Flavobacteriia</taxon>
        <taxon>Flavobacteriales</taxon>
        <taxon>Candidatus Karelsulcia</taxon>
    </lineage>
</organism>
<feature type="binding site" evidence="4">
    <location>
        <position position="146"/>
    </location>
    <ligand>
        <name>Fe cation</name>
        <dbReference type="ChEBI" id="CHEBI:24875"/>
    </ligand>
</feature>
<accession>A0A346E0S4</accession>
<dbReference type="GO" id="GO:0042586">
    <property type="term" value="F:peptide deformylase activity"/>
    <property type="evidence" value="ECO:0007669"/>
    <property type="project" value="UniProtKB-UniRule"/>
</dbReference>
<dbReference type="Gene3D" id="3.90.45.10">
    <property type="entry name" value="Peptide deformylase"/>
    <property type="match status" value="1"/>
</dbReference>
<dbReference type="GO" id="GO:0006412">
    <property type="term" value="P:translation"/>
    <property type="evidence" value="ECO:0007669"/>
    <property type="project" value="UniProtKB-UniRule"/>
</dbReference>
<dbReference type="CDD" id="cd00487">
    <property type="entry name" value="Pep_deformylase"/>
    <property type="match status" value="1"/>
</dbReference>
<protein>
    <recommendedName>
        <fullName evidence="4">Peptide deformylase</fullName>
        <shortName evidence="4">PDF</shortName>
        <ecNumber evidence="4">3.5.1.88</ecNumber>
    </recommendedName>
    <alternativeName>
        <fullName evidence="4">Polypeptide deformylase</fullName>
    </alternativeName>
</protein>
<reference evidence="5 6" key="1">
    <citation type="submission" date="2018-03" db="EMBL/GenBank/DDBJ databases">
        <title>A parallel universe: an anciently diverged bacterial symbiosis in a Hawaiian planthopper (Hemiptera: Cixiidae) reveals rearranged nutritional responsibilities.</title>
        <authorList>
            <person name="Bennett G."/>
            <person name="Mao M."/>
        </authorList>
    </citation>
    <scope>NUCLEOTIDE SEQUENCE [LARGE SCALE GENOMIC DNA]</scope>
    <source>
        <strain evidence="5 6">OLIH</strain>
    </source>
</reference>
<keyword evidence="4" id="KW-0408">Iron</keyword>
<dbReference type="PIRSF" id="PIRSF004749">
    <property type="entry name" value="Pep_def"/>
    <property type="match status" value="1"/>
</dbReference>
<dbReference type="HAMAP" id="MF_00163">
    <property type="entry name" value="Pep_deformylase"/>
    <property type="match status" value="1"/>
</dbReference>
<evidence type="ECO:0000256" key="1">
    <source>
        <dbReference type="ARBA" id="ARBA00010759"/>
    </source>
</evidence>
<evidence type="ECO:0000313" key="5">
    <source>
        <dbReference type="EMBL" id="AXN02579.1"/>
    </source>
</evidence>
<sequence>MCKKKYKIIKMIITLIKYGDPILHNKCKKINKQNNLKDKNNLKDIIIKMFYLLLKHKGVGLAATQIGLTIRLFLVNCFDSRKIIILNPSIVITHCFDKEYTEGCLSIPKVFEQIKRKENIFIEYVDINWYKHKVRSKGFLARVILHEFDHLNGILFLDYLYKFHSSIFITKNS</sequence>
<dbReference type="PANTHER" id="PTHR10458:SF22">
    <property type="entry name" value="PEPTIDE DEFORMYLASE"/>
    <property type="match status" value="1"/>
</dbReference>
<dbReference type="SUPFAM" id="SSF56420">
    <property type="entry name" value="Peptide deformylase"/>
    <property type="match status" value="1"/>
</dbReference>
<keyword evidence="2 4" id="KW-0479">Metal-binding</keyword>
<dbReference type="NCBIfam" id="TIGR00079">
    <property type="entry name" value="pept_deformyl"/>
    <property type="match status" value="1"/>
</dbReference>
<dbReference type="GO" id="GO:0046872">
    <property type="term" value="F:metal ion binding"/>
    <property type="evidence" value="ECO:0007669"/>
    <property type="project" value="UniProtKB-KW"/>
</dbReference>
<comment type="catalytic activity">
    <reaction evidence="4">
        <text>N-terminal N-formyl-L-methionyl-[peptide] + H2O = N-terminal L-methionyl-[peptide] + formate</text>
        <dbReference type="Rhea" id="RHEA:24420"/>
        <dbReference type="Rhea" id="RHEA-COMP:10639"/>
        <dbReference type="Rhea" id="RHEA-COMP:10640"/>
        <dbReference type="ChEBI" id="CHEBI:15377"/>
        <dbReference type="ChEBI" id="CHEBI:15740"/>
        <dbReference type="ChEBI" id="CHEBI:49298"/>
        <dbReference type="ChEBI" id="CHEBI:64731"/>
        <dbReference type="EC" id="3.5.1.88"/>
    </reaction>
</comment>
<evidence type="ECO:0000256" key="4">
    <source>
        <dbReference type="HAMAP-Rule" id="MF_00163"/>
    </source>
</evidence>
<dbReference type="EMBL" id="CP028359">
    <property type="protein sequence ID" value="AXN02579.1"/>
    <property type="molecule type" value="Genomic_DNA"/>
</dbReference>
<evidence type="ECO:0000256" key="3">
    <source>
        <dbReference type="ARBA" id="ARBA00022801"/>
    </source>
</evidence>
<proteinExistence type="inferred from homology"/>
<feature type="binding site" evidence="4">
    <location>
        <position position="150"/>
    </location>
    <ligand>
        <name>Fe cation</name>
        <dbReference type="ChEBI" id="CHEBI:24875"/>
    </ligand>
</feature>
<dbReference type="PANTHER" id="PTHR10458">
    <property type="entry name" value="PEPTIDE DEFORMYLASE"/>
    <property type="match status" value="1"/>
</dbReference>
<dbReference type="NCBIfam" id="NF001159">
    <property type="entry name" value="PRK00150.1-3"/>
    <property type="match status" value="1"/>
</dbReference>
<evidence type="ECO:0000256" key="2">
    <source>
        <dbReference type="ARBA" id="ARBA00022723"/>
    </source>
</evidence>
<comment type="cofactor">
    <cofactor evidence="4">
        <name>Fe(2+)</name>
        <dbReference type="ChEBI" id="CHEBI:29033"/>
    </cofactor>
    <text evidence="4">Binds 1 Fe(2+) ion.</text>
</comment>
<evidence type="ECO:0000313" key="6">
    <source>
        <dbReference type="Proteomes" id="UP000257017"/>
    </source>
</evidence>
<dbReference type="EC" id="3.5.1.88" evidence="4"/>
<gene>
    <name evidence="4" type="primary">def</name>
    <name evidence="5" type="ORF">C9I73_027</name>
</gene>
<dbReference type="PRINTS" id="PR01576">
    <property type="entry name" value="PDEFORMYLASE"/>
</dbReference>
<feature type="active site" evidence="4">
    <location>
        <position position="147"/>
    </location>
</feature>
<keyword evidence="4" id="KW-0648">Protein biosynthesis</keyword>
<keyword evidence="3 4" id="KW-0378">Hydrolase</keyword>
<dbReference type="AlphaFoldDB" id="A0A346E0S4"/>
<dbReference type="Pfam" id="PF01327">
    <property type="entry name" value="Pep_deformylase"/>
    <property type="match status" value="1"/>
</dbReference>
<comment type="function">
    <text evidence="4">Removes the formyl group from the N-terminal Met of newly synthesized proteins. Requires at least a dipeptide for an efficient rate of reaction. N-terminal L-methionine is a prerequisite for activity but the enzyme has broad specificity at other positions.</text>
</comment>
<name>A0A346E0S4_9FLAO</name>
<feature type="binding site" evidence="4">
    <location>
        <position position="104"/>
    </location>
    <ligand>
        <name>Fe cation</name>
        <dbReference type="ChEBI" id="CHEBI:24875"/>
    </ligand>
</feature>
<dbReference type="InterPro" id="IPR036821">
    <property type="entry name" value="Peptide_deformylase_sf"/>
</dbReference>
<comment type="similarity">
    <text evidence="1 4">Belongs to the polypeptide deformylase family.</text>
</comment>